<comment type="caution">
    <text evidence="5">The sequence shown here is derived from an EMBL/GenBank/DDBJ whole genome shotgun (WGS) entry which is preliminary data.</text>
</comment>
<dbReference type="SUPFAM" id="SSF46785">
    <property type="entry name" value="Winged helix' DNA-binding domain"/>
    <property type="match status" value="1"/>
</dbReference>
<evidence type="ECO:0000256" key="2">
    <source>
        <dbReference type="ARBA" id="ARBA00023125"/>
    </source>
</evidence>
<evidence type="ECO:0000313" key="6">
    <source>
        <dbReference type="Proteomes" id="UP000247978"/>
    </source>
</evidence>
<gene>
    <name evidence="5" type="ORF">DFR56_101228</name>
</gene>
<dbReference type="InterPro" id="IPR001034">
    <property type="entry name" value="DeoR_HTH"/>
</dbReference>
<keyword evidence="2" id="KW-0238">DNA-binding</keyword>
<organism evidence="5 6">
    <name type="scientific">Pseudogracilibacillus auburnensis</name>
    <dbReference type="NCBI Taxonomy" id="1494959"/>
    <lineage>
        <taxon>Bacteria</taxon>
        <taxon>Bacillati</taxon>
        <taxon>Bacillota</taxon>
        <taxon>Bacilli</taxon>
        <taxon>Bacillales</taxon>
        <taxon>Bacillaceae</taxon>
        <taxon>Pseudogracilibacillus</taxon>
    </lineage>
</organism>
<dbReference type="RefSeq" id="WP_110393587.1">
    <property type="nucleotide sequence ID" value="NZ_JADIJL010000014.1"/>
</dbReference>
<dbReference type="InterPro" id="IPR018356">
    <property type="entry name" value="Tscrpt_reg_HTH_DeoR_CS"/>
</dbReference>
<dbReference type="Proteomes" id="UP000247978">
    <property type="component" value="Unassembled WGS sequence"/>
</dbReference>
<evidence type="ECO:0000259" key="4">
    <source>
        <dbReference type="PROSITE" id="PS51000"/>
    </source>
</evidence>
<dbReference type="InterPro" id="IPR037171">
    <property type="entry name" value="NagB/RpiA_transferase-like"/>
</dbReference>
<dbReference type="EMBL" id="QJJQ01000001">
    <property type="protein sequence ID" value="PXW90317.1"/>
    <property type="molecule type" value="Genomic_DNA"/>
</dbReference>
<dbReference type="AlphaFoldDB" id="A0A2V3W7L0"/>
<dbReference type="PRINTS" id="PR00037">
    <property type="entry name" value="HTHLACR"/>
</dbReference>
<feature type="domain" description="HTH deoR-type" evidence="4">
    <location>
        <begin position="5"/>
        <end position="60"/>
    </location>
</feature>
<dbReference type="InterPro" id="IPR036390">
    <property type="entry name" value="WH_DNA-bd_sf"/>
</dbReference>
<evidence type="ECO:0000313" key="5">
    <source>
        <dbReference type="EMBL" id="PXW90317.1"/>
    </source>
</evidence>
<accession>A0A2V3W7L0</accession>
<protein>
    <submittedName>
        <fullName evidence="5">DeoR family transcriptional regulator</fullName>
    </submittedName>
</protein>
<dbReference type="PANTHER" id="PTHR30363:SF44">
    <property type="entry name" value="AGA OPERON TRANSCRIPTIONAL REPRESSOR-RELATED"/>
    <property type="match status" value="1"/>
</dbReference>
<dbReference type="SMART" id="SM00420">
    <property type="entry name" value="HTH_DEOR"/>
    <property type="match status" value="1"/>
</dbReference>
<name>A0A2V3W7L0_9BACI</name>
<dbReference type="SMART" id="SM01134">
    <property type="entry name" value="DeoRC"/>
    <property type="match status" value="1"/>
</dbReference>
<evidence type="ECO:0000256" key="1">
    <source>
        <dbReference type="ARBA" id="ARBA00023015"/>
    </source>
</evidence>
<dbReference type="InterPro" id="IPR036388">
    <property type="entry name" value="WH-like_DNA-bd_sf"/>
</dbReference>
<dbReference type="GO" id="GO:0003700">
    <property type="term" value="F:DNA-binding transcription factor activity"/>
    <property type="evidence" value="ECO:0007669"/>
    <property type="project" value="InterPro"/>
</dbReference>
<dbReference type="InterPro" id="IPR014036">
    <property type="entry name" value="DeoR-like_C"/>
</dbReference>
<dbReference type="PROSITE" id="PS51000">
    <property type="entry name" value="HTH_DEOR_2"/>
    <property type="match status" value="1"/>
</dbReference>
<evidence type="ECO:0000256" key="3">
    <source>
        <dbReference type="ARBA" id="ARBA00023163"/>
    </source>
</evidence>
<sequence length="266" mass="29910">MVLLPTDRREAIIDILKTKDYAEISYLSQRFQVSEMTIRRDIEKMEAENKVSRVYGGVRLKEMSDREFEDPIEKRKSTNTSEKQAIAQEAVNYIQDGDVIAFDASTSAYELSRMIKFNKSVTVVTNNINIAVELSGDPEITVILLGGFVRRTSLSLIGSSIPKYLESIYIDKAFISCKALNYDDGVTDSLMDEGEAKQAIIHRSNQLFMLADHSKIDTLAFFKICPATRIDTLFTDGFAPFTTGQQECINSFRENGINVVIAEKNA</sequence>
<keyword evidence="6" id="KW-1185">Reference proteome</keyword>
<keyword evidence="1" id="KW-0805">Transcription regulation</keyword>
<dbReference type="Pfam" id="PF00455">
    <property type="entry name" value="DeoRC"/>
    <property type="match status" value="1"/>
</dbReference>
<dbReference type="SUPFAM" id="SSF100950">
    <property type="entry name" value="NagB/RpiA/CoA transferase-like"/>
    <property type="match status" value="1"/>
</dbReference>
<dbReference type="Gene3D" id="1.10.10.10">
    <property type="entry name" value="Winged helix-like DNA-binding domain superfamily/Winged helix DNA-binding domain"/>
    <property type="match status" value="1"/>
</dbReference>
<dbReference type="GO" id="GO:0003677">
    <property type="term" value="F:DNA binding"/>
    <property type="evidence" value="ECO:0007669"/>
    <property type="project" value="UniProtKB-KW"/>
</dbReference>
<reference evidence="5 6" key="1">
    <citation type="submission" date="2018-05" db="EMBL/GenBank/DDBJ databases">
        <title>Genomic Encyclopedia of Type Strains, Phase IV (KMG-IV): sequencing the most valuable type-strain genomes for metagenomic binning, comparative biology and taxonomic classification.</title>
        <authorList>
            <person name="Goeker M."/>
        </authorList>
    </citation>
    <scope>NUCLEOTIDE SEQUENCE [LARGE SCALE GENOMIC DNA]</scope>
    <source>
        <strain evidence="5 6">DSM 28556</strain>
    </source>
</reference>
<dbReference type="PROSITE" id="PS00894">
    <property type="entry name" value="HTH_DEOR_1"/>
    <property type="match status" value="1"/>
</dbReference>
<keyword evidence="3" id="KW-0804">Transcription</keyword>
<dbReference type="OrthoDB" id="9797223at2"/>
<proteinExistence type="predicted"/>
<dbReference type="InterPro" id="IPR050313">
    <property type="entry name" value="Carb_Metab_HTH_regulators"/>
</dbReference>
<dbReference type="PANTHER" id="PTHR30363">
    <property type="entry name" value="HTH-TYPE TRANSCRIPTIONAL REGULATOR SRLR-RELATED"/>
    <property type="match status" value="1"/>
</dbReference>
<dbReference type="Pfam" id="PF08220">
    <property type="entry name" value="HTH_DeoR"/>
    <property type="match status" value="1"/>
</dbReference>